<evidence type="ECO:0000256" key="1">
    <source>
        <dbReference type="ARBA" id="ARBA00000815"/>
    </source>
</evidence>
<evidence type="ECO:0000259" key="8">
    <source>
        <dbReference type="Pfam" id="PF01975"/>
    </source>
</evidence>
<evidence type="ECO:0000256" key="6">
    <source>
        <dbReference type="ARBA" id="ARBA00022741"/>
    </source>
</evidence>
<evidence type="ECO:0000313" key="10">
    <source>
        <dbReference type="Proteomes" id="UP000199416"/>
    </source>
</evidence>
<comment type="catalytic activity">
    <reaction evidence="1">
        <text>a ribonucleoside 5'-phosphate + H2O = a ribonucleoside + phosphate</text>
        <dbReference type="Rhea" id="RHEA:12484"/>
        <dbReference type="ChEBI" id="CHEBI:15377"/>
        <dbReference type="ChEBI" id="CHEBI:18254"/>
        <dbReference type="ChEBI" id="CHEBI:43474"/>
        <dbReference type="ChEBI" id="CHEBI:58043"/>
        <dbReference type="EC" id="3.1.3.5"/>
    </reaction>
</comment>
<dbReference type="GO" id="GO:0004309">
    <property type="term" value="F:exopolyphosphatase activity"/>
    <property type="evidence" value="ECO:0007669"/>
    <property type="project" value="TreeGrafter"/>
</dbReference>
<dbReference type="GO" id="GO:0008254">
    <property type="term" value="F:3'-nucleotidase activity"/>
    <property type="evidence" value="ECO:0007669"/>
    <property type="project" value="TreeGrafter"/>
</dbReference>
<dbReference type="Gene3D" id="3.40.1210.10">
    <property type="entry name" value="Survival protein SurE-like phosphatase/nucleotidase"/>
    <property type="match status" value="1"/>
</dbReference>
<gene>
    <name evidence="9" type="ORF">SAMN05660690_3874</name>
</gene>
<accession>A0A1G6TIL4</accession>
<dbReference type="InterPro" id="IPR030048">
    <property type="entry name" value="SurE"/>
</dbReference>
<dbReference type="GO" id="GO:0000166">
    <property type="term" value="F:nucleotide binding"/>
    <property type="evidence" value="ECO:0007669"/>
    <property type="project" value="UniProtKB-KW"/>
</dbReference>
<keyword evidence="5" id="KW-0479">Metal-binding</keyword>
<dbReference type="PANTHER" id="PTHR30457">
    <property type="entry name" value="5'-NUCLEOTIDASE SURE"/>
    <property type="match status" value="1"/>
</dbReference>
<dbReference type="Proteomes" id="UP000199416">
    <property type="component" value="Unassembled WGS sequence"/>
</dbReference>
<dbReference type="EMBL" id="FMZF01000006">
    <property type="protein sequence ID" value="SDD28366.1"/>
    <property type="molecule type" value="Genomic_DNA"/>
</dbReference>
<reference evidence="10" key="1">
    <citation type="submission" date="2016-10" db="EMBL/GenBank/DDBJ databases">
        <authorList>
            <person name="Varghese N."/>
            <person name="Submissions S."/>
        </authorList>
    </citation>
    <scope>NUCLEOTIDE SEQUENCE [LARGE SCALE GENOMIC DNA]</scope>
    <source>
        <strain evidence="10">DSM 45421</strain>
    </source>
</reference>
<dbReference type="Pfam" id="PF01975">
    <property type="entry name" value="SurE"/>
    <property type="match status" value="1"/>
</dbReference>
<dbReference type="STRING" id="1190417.SAMN05660690_3874"/>
<dbReference type="InterPro" id="IPR036523">
    <property type="entry name" value="SurE-like_sf"/>
</dbReference>
<evidence type="ECO:0000313" key="9">
    <source>
        <dbReference type="EMBL" id="SDD28366.1"/>
    </source>
</evidence>
<evidence type="ECO:0000256" key="3">
    <source>
        <dbReference type="ARBA" id="ARBA00012643"/>
    </source>
</evidence>
<evidence type="ECO:0000256" key="2">
    <source>
        <dbReference type="ARBA" id="ARBA00011062"/>
    </source>
</evidence>
<keyword evidence="4" id="KW-0963">Cytoplasm</keyword>
<name>A0A1G6TIL4_9ACTN</name>
<evidence type="ECO:0000256" key="5">
    <source>
        <dbReference type="ARBA" id="ARBA00022723"/>
    </source>
</evidence>
<evidence type="ECO:0000256" key="4">
    <source>
        <dbReference type="ARBA" id="ARBA00022490"/>
    </source>
</evidence>
<evidence type="ECO:0000256" key="7">
    <source>
        <dbReference type="ARBA" id="ARBA00022801"/>
    </source>
</evidence>
<dbReference type="SUPFAM" id="SSF64167">
    <property type="entry name" value="SurE-like"/>
    <property type="match status" value="1"/>
</dbReference>
<comment type="similarity">
    <text evidence="2">Belongs to the SurE nucleotidase family.</text>
</comment>
<feature type="domain" description="Survival protein SurE-like phosphatase/nucleotidase" evidence="8">
    <location>
        <begin position="15"/>
        <end position="202"/>
    </location>
</feature>
<keyword evidence="7" id="KW-0378">Hydrolase</keyword>
<dbReference type="PANTHER" id="PTHR30457:SF12">
    <property type="entry name" value="5'_3'-NUCLEOTIDASE SURE"/>
    <property type="match status" value="1"/>
</dbReference>
<keyword evidence="6" id="KW-0547">Nucleotide-binding</keyword>
<dbReference type="GO" id="GO:0046872">
    <property type="term" value="F:metal ion binding"/>
    <property type="evidence" value="ECO:0007669"/>
    <property type="project" value="UniProtKB-KW"/>
</dbReference>
<dbReference type="RefSeq" id="WP_217637275.1">
    <property type="nucleotide sequence ID" value="NZ_FMZF01000006.1"/>
</dbReference>
<dbReference type="AlphaFoldDB" id="A0A1G6TIL4"/>
<keyword evidence="10" id="KW-1185">Reference proteome</keyword>
<dbReference type="InterPro" id="IPR002828">
    <property type="entry name" value="SurE-like_Pase/nucleotidase"/>
</dbReference>
<protein>
    <recommendedName>
        <fullName evidence="3">5'-nucleotidase</fullName>
        <ecNumber evidence="3">3.1.3.5</ecNumber>
    </recommendedName>
</protein>
<organism evidence="9 10">
    <name type="scientific">Geodermatophilus telluris</name>
    <dbReference type="NCBI Taxonomy" id="1190417"/>
    <lineage>
        <taxon>Bacteria</taxon>
        <taxon>Bacillati</taxon>
        <taxon>Actinomycetota</taxon>
        <taxon>Actinomycetes</taxon>
        <taxon>Geodermatophilales</taxon>
        <taxon>Geodermatophilaceae</taxon>
        <taxon>Geodermatophilus</taxon>
    </lineage>
</organism>
<dbReference type="GO" id="GO:0008253">
    <property type="term" value="F:5'-nucleotidase activity"/>
    <property type="evidence" value="ECO:0007669"/>
    <property type="project" value="UniProtKB-EC"/>
</dbReference>
<dbReference type="EC" id="3.1.3.5" evidence="3"/>
<proteinExistence type="inferred from homology"/>
<sequence length="266" mass="26866">MRARVPGNGEAVRALVTNDDGIDSPGLHALARVAVAAGLEVTVAAPHEESSGSSAAVSAVHSSGRLALHRHELPGVDAVRTLSVEASPGFIAFAGIRGAFGEPPDVVLSGVNKGPNTGRMVLHSGTVGAALTATTHGLPGLAVSLEGAADWTAEHAWDTAEEAAARALRWLLAHPPGPVVVNVNVPDVPPDRLRGLCAARLAPHGAVQVDVGEAGEDFVTLTYRETPEAPAPGSDVALLREGWATVTLLGPPAEVPGAGYPGLGSA</sequence>